<feature type="compositionally biased region" description="Polar residues" evidence="1">
    <location>
        <begin position="67"/>
        <end position="78"/>
    </location>
</feature>
<feature type="compositionally biased region" description="Low complexity" evidence="1">
    <location>
        <begin position="53"/>
        <end position="66"/>
    </location>
</feature>
<proteinExistence type="predicted"/>
<feature type="compositionally biased region" description="Acidic residues" evidence="1">
    <location>
        <begin position="389"/>
        <end position="405"/>
    </location>
</feature>
<feature type="compositionally biased region" description="Polar residues" evidence="1">
    <location>
        <begin position="187"/>
        <end position="200"/>
    </location>
</feature>
<evidence type="ECO:0000256" key="1">
    <source>
        <dbReference type="SAM" id="MobiDB-lite"/>
    </source>
</evidence>
<organism evidence="3 4">
    <name type="scientific">Agaricus bisporus var. burnettii</name>
    <dbReference type="NCBI Taxonomy" id="192524"/>
    <lineage>
        <taxon>Eukaryota</taxon>
        <taxon>Fungi</taxon>
        <taxon>Dikarya</taxon>
        <taxon>Basidiomycota</taxon>
        <taxon>Agaricomycotina</taxon>
        <taxon>Agaricomycetes</taxon>
        <taxon>Agaricomycetidae</taxon>
        <taxon>Agaricales</taxon>
        <taxon>Agaricineae</taxon>
        <taxon>Agaricaceae</taxon>
        <taxon>Agaricus</taxon>
    </lineage>
</organism>
<feature type="compositionally biased region" description="Pro residues" evidence="1">
    <location>
        <begin position="88"/>
        <end position="104"/>
    </location>
</feature>
<dbReference type="Proteomes" id="UP000629468">
    <property type="component" value="Unassembled WGS sequence"/>
</dbReference>
<dbReference type="Pfam" id="PF26617">
    <property type="entry name" value="CcmS-like"/>
    <property type="match status" value="1"/>
</dbReference>
<feature type="compositionally biased region" description="Basic and acidic residues" evidence="1">
    <location>
        <begin position="845"/>
        <end position="855"/>
    </location>
</feature>
<feature type="compositionally biased region" description="Polar residues" evidence="1">
    <location>
        <begin position="339"/>
        <end position="352"/>
    </location>
</feature>
<dbReference type="EMBL" id="JABXXO010000006">
    <property type="protein sequence ID" value="KAF7776343.1"/>
    <property type="molecule type" value="Genomic_DNA"/>
</dbReference>
<reference evidence="3 4" key="1">
    <citation type="journal article" name="Sci. Rep.">
        <title>Telomere-to-telomere assembled and centromere annotated genomes of the two main subspecies of the button mushroom Agaricus bisporus reveal especially polymorphic chromosome ends.</title>
        <authorList>
            <person name="Sonnenberg A.S.M."/>
            <person name="Sedaghat-Telgerd N."/>
            <person name="Lavrijssen B."/>
            <person name="Ohm R.A."/>
            <person name="Hendrickx P.M."/>
            <person name="Scholtmeijer K."/>
            <person name="Baars J.J.P."/>
            <person name="van Peer A."/>
        </authorList>
    </citation>
    <scope>NUCLEOTIDE SEQUENCE [LARGE SCALE GENOMIC DNA]</scope>
    <source>
        <strain evidence="3 4">H119_p4</strain>
    </source>
</reference>
<feature type="compositionally biased region" description="Low complexity" evidence="1">
    <location>
        <begin position="587"/>
        <end position="598"/>
    </location>
</feature>
<feature type="compositionally biased region" description="Polar residues" evidence="1">
    <location>
        <begin position="147"/>
        <end position="156"/>
    </location>
</feature>
<gene>
    <name evidence="3" type="ORF">Agabi119p4_4736</name>
</gene>
<feature type="compositionally biased region" description="Basic residues" evidence="1">
    <location>
        <begin position="881"/>
        <end position="893"/>
    </location>
</feature>
<feature type="compositionally biased region" description="Pro residues" evidence="1">
    <location>
        <begin position="220"/>
        <end position="230"/>
    </location>
</feature>
<evidence type="ECO:0000313" key="4">
    <source>
        <dbReference type="Proteomes" id="UP000629468"/>
    </source>
</evidence>
<feature type="region of interest" description="Disordered" evidence="1">
    <location>
        <begin position="1"/>
        <end position="175"/>
    </location>
</feature>
<feature type="compositionally biased region" description="Polar residues" evidence="1">
    <location>
        <begin position="540"/>
        <end position="552"/>
    </location>
</feature>
<feature type="region of interest" description="Disordered" evidence="1">
    <location>
        <begin position="845"/>
        <end position="893"/>
    </location>
</feature>
<dbReference type="InterPro" id="IPR058258">
    <property type="entry name" value="CcmS-like"/>
</dbReference>
<sequence length="893" mass="96921">MAKKNRVRAREDDQPFKPAGNKPVKVVTFDTPKSESPGRPQFSKFHEISDNEPAASSPAAWGPSASDGWNNPSSFVLQPSSPPVSHTVPPPASQDVWAPPPTSPLPRASSTAPVGEKINQRSNKLMIEEPHNEHQDWNFPPHHADANQGQYGTPASNGGAPLPVPPTPQVFSPMGAAKSFGAMGATTKNPAQWTTASEQARQFARPPAMSRPPQQQAPKPSAPIPPPPIAAPSHPQMSAHQWATRSKAAPASPAVAERFGNRDDYAIVAAALNGEIKKAHYSRKGDHSGNGGLPAASGPGVAGWRNSDWSQQGRAGWGGHSKGNDAGGFTRSKGRNDGWGNTSDAGWSQSGRSGHHHPQKDLSHSSSAMHHGYSKSWQAWGKEGRVEAETESDFDDDDDDGDEGLYAEQPSNAVGGWGNQGDGGWGKPSGSGWGDQGGSEWNQNAGGMGSKGGGRKEKGGFNSSGGDGWTMNSRGDEWGGQGGGGKSSRKENGGWDTSGGDGWTTNPGGWDNDQGFGTNQKFPGQSKMTADHSGMAGTRNDLTPEQRSQILNNLLDDPHEQKAQKKPLYSHGVSLSDNPVPHKGHNQGQSWGQQDGWGPIHEEDEEDSEIDDAHPPSMARSNAHDLWNSQLDNTSYSMPSKTLTYAYKDLNTSLDPSKPRNSVSDHTAVQFVESHGTALKPVEQALFGRARWAQDRIHWMFSPYKDERVSTLLTWIESMSYHLGTFGLHKFLQSRERGAIITNAAFRLPEFPGQPVFDWLTFEQLQDTMDKTLQESVVFYDPGAQVIVYVLLPSQTGRSVAMWRRKINVPNNARVTYKAPITQALAGLKKKEDYVVYVDRIPMKPEDPDKPKAPDVQKAATGIIPKPPTKKLVKNPSVPAKKQKRKKWWQIFK</sequence>
<feature type="compositionally biased region" description="Basic and acidic residues" evidence="1">
    <location>
        <begin position="126"/>
        <end position="136"/>
    </location>
</feature>
<feature type="compositionally biased region" description="Polar residues" evidence="1">
    <location>
        <begin position="515"/>
        <end position="528"/>
    </location>
</feature>
<feature type="domain" description="CcmS related" evidence="2">
    <location>
        <begin position="681"/>
        <end position="812"/>
    </location>
</feature>
<feature type="region of interest" description="Disordered" evidence="1">
    <location>
        <begin position="187"/>
        <end position="261"/>
    </location>
</feature>
<evidence type="ECO:0000259" key="2">
    <source>
        <dbReference type="Pfam" id="PF26617"/>
    </source>
</evidence>
<name>A0A8H7KHN2_AGABI</name>
<comment type="caution">
    <text evidence="3">The sequence shown here is derived from an EMBL/GenBank/DDBJ whole genome shotgun (WGS) entry which is preliminary data.</text>
</comment>
<evidence type="ECO:0000313" key="3">
    <source>
        <dbReference type="EMBL" id="KAF7776343.1"/>
    </source>
</evidence>
<protein>
    <recommendedName>
        <fullName evidence="2">CcmS related domain-containing protein</fullName>
    </recommendedName>
</protein>
<feature type="region of interest" description="Disordered" evidence="1">
    <location>
        <begin position="281"/>
        <end position="621"/>
    </location>
</feature>
<feature type="compositionally biased region" description="Gly residues" evidence="1">
    <location>
        <begin position="415"/>
        <end position="437"/>
    </location>
</feature>
<dbReference type="AlphaFoldDB" id="A0A8H7KHN2"/>
<accession>A0A8H7KHN2</accession>